<reference evidence="1" key="1">
    <citation type="submission" date="2023-04" db="EMBL/GenBank/DDBJ databases">
        <title>A chromosome-level genome assembly of the parasitoid wasp Eretmocerus hayati.</title>
        <authorList>
            <person name="Zhong Y."/>
            <person name="Liu S."/>
            <person name="Liu Y."/>
        </authorList>
    </citation>
    <scope>NUCLEOTIDE SEQUENCE</scope>
    <source>
        <strain evidence="1">ZJU_SS_LIU_2023</strain>
    </source>
</reference>
<comment type="caution">
    <text evidence="1">The sequence shown here is derived from an EMBL/GenBank/DDBJ whole genome shotgun (WGS) entry which is preliminary data.</text>
</comment>
<dbReference type="Proteomes" id="UP001239111">
    <property type="component" value="Chromosome 2"/>
</dbReference>
<name>A0ACC2P7X5_9HYME</name>
<organism evidence="1 2">
    <name type="scientific">Eretmocerus hayati</name>
    <dbReference type="NCBI Taxonomy" id="131215"/>
    <lineage>
        <taxon>Eukaryota</taxon>
        <taxon>Metazoa</taxon>
        <taxon>Ecdysozoa</taxon>
        <taxon>Arthropoda</taxon>
        <taxon>Hexapoda</taxon>
        <taxon>Insecta</taxon>
        <taxon>Pterygota</taxon>
        <taxon>Neoptera</taxon>
        <taxon>Endopterygota</taxon>
        <taxon>Hymenoptera</taxon>
        <taxon>Apocrita</taxon>
        <taxon>Proctotrupomorpha</taxon>
        <taxon>Chalcidoidea</taxon>
        <taxon>Aphelinidae</taxon>
        <taxon>Aphelininae</taxon>
        <taxon>Eretmocerus</taxon>
    </lineage>
</organism>
<gene>
    <name evidence="1" type="ORF">QAD02_014354</name>
</gene>
<accession>A0ACC2P7X5</accession>
<dbReference type="EMBL" id="CM056742">
    <property type="protein sequence ID" value="KAJ8678567.1"/>
    <property type="molecule type" value="Genomic_DNA"/>
</dbReference>
<protein>
    <submittedName>
        <fullName evidence="1">Uncharacterized protein</fullName>
    </submittedName>
</protein>
<proteinExistence type="predicted"/>
<keyword evidence="2" id="KW-1185">Reference proteome</keyword>
<sequence length="204" mass="24078">MLYEQRLNELEDERLVKMWYRESVEIEYCNVEKERFWHDLGWSSEVINQNIQNGFNLYPELVKRLNEVEDQKIVTKLSDSKYNPRYKEISCQNELPKYLASYRPGVDIGIVARLRGGNFDLSNKYWMEKGGKVCILCEDMTICNLEHLLCKCAKTGEYVENLNRNGANAGCDWYMMCADMGVTTALKRIDEAWKRIESRMIERE</sequence>
<evidence type="ECO:0000313" key="2">
    <source>
        <dbReference type="Proteomes" id="UP001239111"/>
    </source>
</evidence>
<evidence type="ECO:0000313" key="1">
    <source>
        <dbReference type="EMBL" id="KAJ8678567.1"/>
    </source>
</evidence>